<gene>
    <name evidence="1" type="ORF">IAC18_04885</name>
</gene>
<dbReference type="Pfam" id="PF07873">
    <property type="entry name" value="YabP"/>
    <property type="match status" value="1"/>
</dbReference>
<sequence length="90" mass="9473">MARGLDALGAEIAERLELPAGTAGLVKLTLMGRSRALIENHRGISSYSAERAEVKLASGVLRIDGEGLELTALDRSALLVSGRILALSFL</sequence>
<evidence type="ECO:0000313" key="2">
    <source>
        <dbReference type="Proteomes" id="UP000824001"/>
    </source>
</evidence>
<proteinExistence type="predicted"/>
<reference evidence="1" key="2">
    <citation type="journal article" date="2021" name="PeerJ">
        <title>Extensive microbial diversity within the chicken gut microbiome revealed by metagenomics and culture.</title>
        <authorList>
            <person name="Gilroy R."/>
            <person name="Ravi A."/>
            <person name="Getino M."/>
            <person name="Pursley I."/>
            <person name="Horton D.L."/>
            <person name="Alikhan N.F."/>
            <person name="Baker D."/>
            <person name="Gharbi K."/>
            <person name="Hall N."/>
            <person name="Watson M."/>
            <person name="Adriaenssens E.M."/>
            <person name="Foster-Nyarko E."/>
            <person name="Jarju S."/>
            <person name="Secka A."/>
            <person name="Antonio M."/>
            <person name="Oren A."/>
            <person name="Chaudhuri R.R."/>
            <person name="La Ragione R."/>
            <person name="Hildebrand F."/>
            <person name="Pallen M.J."/>
        </authorList>
    </citation>
    <scope>NUCLEOTIDE SEQUENCE</scope>
    <source>
        <strain evidence="1">ChiHjej10B9-9673</strain>
    </source>
</reference>
<accession>A0A9D1JUU6</accession>
<protein>
    <submittedName>
        <fullName evidence="1">YabP/YqfC family sporulation protein</fullName>
    </submittedName>
</protein>
<dbReference type="EMBL" id="DVJK01000136">
    <property type="protein sequence ID" value="HIS66880.1"/>
    <property type="molecule type" value="Genomic_DNA"/>
</dbReference>
<dbReference type="AlphaFoldDB" id="A0A9D1JUU6"/>
<dbReference type="InterPro" id="IPR022476">
    <property type="entry name" value="Spore_YabP/YqfC"/>
</dbReference>
<name>A0A9D1JUU6_9FIRM</name>
<evidence type="ECO:0000313" key="1">
    <source>
        <dbReference type="EMBL" id="HIS66880.1"/>
    </source>
</evidence>
<comment type="caution">
    <text evidence="1">The sequence shown here is derived from an EMBL/GenBank/DDBJ whole genome shotgun (WGS) entry which is preliminary data.</text>
</comment>
<reference evidence="1" key="1">
    <citation type="submission" date="2020-10" db="EMBL/GenBank/DDBJ databases">
        <authorList>
            <person name="Gilroy R."/>
        </authorList>
    </citation>
    <scope>NUCLEOTIDE SEQUENCE</scope>
    <source>
        <strain evidence="1">ChiHjej10B9-9673</strain>
    </source>
</reference>
<organism evidence="1 2">
    <name type="scientific">Candidatus Scatomorpha merdipullorum</name>
    <dbReference type="NCBI Taxonomy" id="2840927"/>
    <lineage>
        <taxon>Bacteria</taxon>
        <taxon>Bacillati</taxon>
        <taxon>Bacillota</taxon>
        <taxon>Clostridia</taxon>
        <taxon>Eubacteriales</taxon>
        <taxon>Candidatus Scatomorpha</taxon>
    </lineage>
</organism>
<dbReference type="Proteomes" id="UP000824001">
    <property type="component" value="Unassembled WGS sequence"/>
</dbReference>